<gene>
    <name evidence="1" type="ORF">BJ971_002524</name>
</gene>
<dbReference type="AlphaFoldDB" id="A0A7W7HWB0"/>
<dbReference type="InterPro" id="IPR036415">
    <property type="entry name" value="Lamin_tail_dom_sf"/>
</dbReference>
<dbReference type="Proteomes" id="UP000578112">
    <property type="component" value="Unassembled WGS sequence"/>
</dbReference>
<reference evidence="1 2" key="1">
    <citation type="submission" date="2020-08" db="EMBL/GenBank/DDBJ databases">
        <title>Sequencing the genomes of 1000 actinobacteria strains.</title>
        <authorList>
            <person name="Klenk H.-P."/>
        </authorList>
    </citation>
    <scope>NUCLEOTIDE SEQUENCE [LARGE SCALE GENOMIC DNA]</scope>
    <source>
        <strain evidence="1 2">DSM 43149</strain>
    </source>
</reference>
<name>A0A7W7HWB0_9ACTN</name>
<accession>A0A7W7HWB0</accession>
<sequence length="346" mass="36525">MTSGYGVLRADLDRWVREDDQSTPHLQIRALDRTGQPWRIAVNVQSDTGSEVVYWLVDPLLDHPVSAGLAARPTGFSTAAPTPAEALDYVRAPLFDWRAGTALPASGSASADDLQDLLVLHLQQCKNAGGELFAFGTKFDRNLHKPIDAQFGNLDGLHGIHNIHLNQGNTGRHAGDNGVLHDGGLILAHPDRHVGLFLAFQSQAVPTDDTGKPAAQSRLIAELIGGRPAPTRPPAATGDVYLERALLNPAGDDVGKEAVVIGNLANATGKLDGWRLVDKSGRVTPLDGVTLVPGGSALVALDGTGVQLSNAGGNLVLLDHTGRQVDAVVFTAADTAAGDRFVRFKR</sequence>
<protein>
    <submittedName>
        <fullName evidence="1">Uncharacterized protein YukJ</fullName>
    </submittedName>
</protein>
<dbReference type="EMBL" id="JACHNH010000001">
    <property type="protein sequence ID" value="MBB4761968.1"/>
    <property type="molecule type" value="Genomic_DNA"/>
</dbReference>
<dbReference type="InterPro" id="IPR019268">
    <property type="entry name" value="DUF2278"/>
</dbReference>
<evidence type="ECO:0000313" key="1">
    <source>
        <dbReference type="EMBL" id="MBB4761968.1"/>
    </source>
</evidence>
<dbReference type="RefSeq" id="WP_184992732.1">
    <property type="nucleotide sequence ID" value="NZ_BOMK01000002.1"/>
</dbReference>
<dbReference type="Pfam" id="PF10042">
    <property type="entry name" value="DUF2278"/>
    <property type="match status" value="1"/>
</dbReference>
<dbReference type="SUPFAM" id="SSF74853">
    <property type="entry name" value="Lamin A/C globular tail domain"/>
    <property type="match status" value="1"/>
</dbReference>
<keyword evidence="2" id="KW-1185">Reference proteome</keyword>
<organism evidence="1 2">
    <name type="scientific">Actinoplanes digitatis</name>
    <dbReference type="NCBI Taxonomy" id="1868"/>
    <lineage>
        <taxon>Bacteria</taxon>
        <taxon>Bacillati</taxon>
        <taxon>Actinomycetota</taxon>
        <taxon>Actinomycetes</taxon>
        <taxon>Micromonosporales</taxon>
        <taxon>Micromonosporaceae</taxon>
        <taxon>Actinoplanes</taxon>
    </lineage>
</organism>
<comment type="caution">
    <text evidence="1">The sequence shown here is derived from an EMBL/GenBank/DDBJ whole genome shotgun (WGS) entry which is preliminary data.</text>
</comment>
<proteinExistence type="predicted"/>
<evidence type="ECO:0000313" key="2">
    <source>
        <dbReference type="Proteomes" id="UP000578112"/>
    </source>
</evidence>